<dbReference type="GO" id="GO:0010038">
    <property type="term" value="P:response to metal ion"/>
    <property type="evidence" value="ECO:0007669"/>
    <property type="project" value="InterPro"/>
</dbReference>
<keyword evidence="2" id="KW-0104">Cadmium</keyword>
<name>A0A507DY14_9FUNG</name>
<keyword evidence="4" id="KW-0479">Metal-binding</keyword>
<evidence type="ECO:0000259" key="6">
    <source>
        <dbReference type="PROSITE" id="PS51443"/>
    </source>
</evidence>
<dbReference type="FunFam" id="3.90.70.30:FF:000001">
    <property type="entry name" value="Glutathione gamma-glutamylcysteinyltransferase 1"/>
    <property type="match status" value="1"/>
</dbReference>
<sequence length="545" mass="60348">MFAPRRPICHAAARQIVQLRRGVLAPSSSASRVVCTASSDCPHSSRTHSTTPPLKYASLANHPCHAATSFSASLPYSHPQHAPPAYAPAFQQPQQVPPLQQHHHQQQQQTTEAQTFYRRELPSNLHSFTSKAGRALFKECVAAGHAEIYFSLSGNFTMQSEPAFCGLGSLAMVLNALTVDPGRRWKGVWRWYSDDMLECTHTPREQIREKGMTFAELACLARCNGLRVVAKRADQVSREQFLKDLARVSASEDTHMVVSFSRKTLGQTGDGHFSPIGAYHPDKNQVLVLDTARFKYPSYFCDADLLYDAMQPIDNETGLPRGYFLLTKGEAKPLALCRISVSDLQQQRHDWHRIAQLFSCDLPSAFRLFHHHHHPSDDPINVRTAIPSVLIHILSSLPTSLPFLISLQPPGVDLASATQALANHHATDIITLLENTRSIPLYSHVRDALAHPDLANAFPSSSSQPSPPLSAAEQREVTTALATIFILAAPRELFVALPRHLRVAFEDLRARHALTPLLAGEVDRIGEQLEVLFNSYCNKCNGKGC</sequence>
<dbReference type="PROSITE" id="PS51443">
    <property type="entry name" value="PCS"/>
    <property type="match status" value="1"/>
</dbReference>
<comment type="caution">
    <text evidence="7">The sequence shown here is derived from an EMBL/GenBank/DDBJ whole genome shotgun (WGS) entry which is preliminary data.</text>
</comment>
<dbReference type="GO" id="GO:0046872">
    <property type="term" value="F:metal ion binding"/>
    <property type="evidence" value="ECO:0007669"/>
    <property type="project" value="UniProtKB-KW"/>
</dbReference>
<protein>
    <recommendedName>
        <fullName evidence="1">glutathione gamma-glutamylcysteinyltransferase</fullName>
        <ecNumber evidence="1">2.3.2.15</ecNumber>
    </recommendedName>
</protein>
<dbReference type="GO" id="GO:0016756">
    <property type="term" value="F:glutathione gamma-glutamylcysteinyltransferase activity"/>
    <property type="evidence" value="ECO:0007669"/>
    <property type="project" value="UniProtKB-EC"/>
</dbReference>
<feature type="domain" description="Peptidase C83" evidence="6">
    <location>
        <begin position="111"/>
        <end position="331"/>
    </location>
</feature>
<dbReference type="Gene3D" id="3.90.70.30">
    <property type="entry name" value="Phytochelatin synthase, N-terminal domain"/>
    <property type="match status" value="1"/>
</dbReference>
<evidence type="ECO:0000313" key="8">
    <source>
        <dbReference type="Proteomes" id="UP000318582"/>
    </source>
</evidence>
<dbReference type="GO" id="GO:0046938">
    <property type="term" value="P:phytochelatin biosynthetic process"/>
    <property type="evidence" value="ECO:0007669"/>
    <property type="project" value="InterPro"/>
</dbReference>
<evidence type="ECO:0000256" key="5">
    <source>
        <dbReference type="SAM" id="MobiDB-lite"/>
    </source>
</evidence>
<dbReference type="InterPro" id="IPR038156">
    <property type="entry name" value="PCS_N_sf"/>
</dbReference>
<gene>
    <name evidence="7" type="ORF">PhCBS80983_g04805</name>
</gene>
<dbReference type="PANTHER" id="PTHR33447">
    <property type="entry name" value="GLUTATHIONE GAMMA-GLUTAMYLCYSTEINYLTRANSFERASE"/>
    <property type="match status" value="1"/>
</dbReference>
<proteinExistence type="predicted"/>
<evidence type="ECO:0000256" key="4">
    <source>
        <dbReference type="ARBA" id="ARBA00022723"/>
    </source>
</evidence>
<dbReference type="InterPro" id="IPR038765">
    <property type="entry name" value="Papain-like_cys_pep_sf"/>
</dbReference>
<dbReference type="EMBL" id="QEAQ01000086">
    <property type="protein sequence ID" value="TPX56077.1"/>
    <property type="molecule type" value="Genomic_DNA"/>
</dbReference>
<dbReference type="Proteomes" id="UP000318582">
    <property type="component" value="Unassembled WGS sequence"/>
</dbReference>
<reference evidence="7 8" key="1">
    <citation type="journal article" date="2019" name="Sci. Rep.">
        <title>Comparative genomics of chytrid fungi reveal insights into the obligate biotrophic and pathogenic lifestyle of Synchytrium endobioticum.</title>
        <authorList>
            <person name="van de Vossenberg B.T.L.H."/>
            <person name="Warris S."/>
            <person name="Nguyen H.D.T."/>
            <person name="van Gent-Pelzer M.P.E."/>
            <person name="Joly D.L."/>
            <person name="van de Geest H.C."/>
            <person name="Bonants P.J.M."/>
            <person name="Smith D.S."/>
            <person name="Levesque C.A."/>
            <person name="van der Lee T.A.J."/>
        </authorList>
    </citation>
    <scope>NUCLEOTIDE SEQUENCE [LARGE SCALE GENOMIC DNA]</scope>
    <source>
        <strain evidence="7 8">CBS 809.83</strain>
    </source>
</reference>
<keyword evidence="8" id="KW-1185">Reference proteome</keyword>
<keyword evidence="3" id="KW-0808">Transferase</keyword>
<dbReference type="Pfam" id="PF05023">
    <property type="entry name" value="Phytochelatin"/>
    <property type="match status" value="1"/>
</dbReference>
<evidence type="ECO:0000313" key="7">
    <source>
        <dbReference type="EMBL" id="TPX56077.1"/>
    </source>
</evidence>
<dbReference type="SUPFAM" id="SSF54001">
    <property type="entry name" value="Cysteine proteinases"/>
    <property type="match status" value="1"/>
</dbReference>
<evidence type="ECO:0000256" key="1">
    <source>
        <dbReference type="ARBA" id="ARBA00012468"/>
    </source>
</evidence>
<evidence type="ECO:0000256" key="3">
    <source>
        <dbReference type="ARBA" id="ARBA00022679"/>
    </source>
</evidence>
<feature type="region of interest" description="Disordered" evidence="5">
    <location>
        <begin position="93"/>
        <end position="112"/>
    </location>
</feature>
<evidence type="ECO:0000256" key="2">
    <source>
        <dbReference type="ARBA" id="ARBA00022539"/>
    </source>
</evidence>
<dbReference type="AlphaFoldDB" id="A0A507DY14"/>
<dbReference type="InterPro" id="IPR007719">
    <property type="entry name" value="PCS_N"/>
</dbReference>
<dbReference type="EC" id="2.3.2.15" evidence="1"/>
<organism evidence="7 8">
    <name type="scientific">Powellomyces hirtus</name>
    <dbReference type="NCBI Taxonomy" id="109895"/>
    <lineage>
        <taxon>Eukaryota</taxon>
        <taxon>Fungi</taxon>
        <taxon>Fungi incertae sedis</taxon>
        <taxon>Chytridiomycota</taxon>
        <taxon>Chytridiomycota incertae sedis</taxon>
        <taxon>Chytridiomycetes</taxon>
        <taxon>Spizellomycetales</taxon>
        <taxon>Powellomycetaceae</taxon>
        <taxon>Powellomyces</taxon>
    </lineage>
</organism>
<accession>A0A507DY14</accession>
<dbReference type="InterPro" id="IPR040409">
    <property type="entry name" value="PCS-like"/>
</dbReference>